<dbReference type="Gene3D" id="1.10.10.60">
    <property type="entry name" value="Homeodomain-like"/>
    <property type="match status" value="1"/>
</dbReference>
<feature type="domain" description="HTH araC/xylS-type" evidence="4">
    <location>
        <begin position="181"/>
        <end position="279"/>
    </location>
</feature>
<sequence length="287" mass="33462">MDKEVGFHDKINVSEEGNKNPFFIMEIEHAPKNEDLVTRNIHRHPFYEMIFVTQGELTIEVDFKKHFVKEGSILLFSPLQIHHPEKVTKKYTCVLIRFYPILFESADFLKDISVFNYDLISLNEEYFNKCKTVLKELIEEFNSDLPLKNIAIGNLLKNFLIALQRSIPEDTSEKSVEDVFSKFNYLIVENEFKIAKPSYYAEELRISSRSLNDITKRNTGFAAGEYIKSKTIFEAQRLLCYTSLTVKEIAYALGFDDVAYFSRFFKKAANISAIEYRKEFLSNNKVS</sequence>
<proteinExistence type="predicted"/>
<dbReference type="SUPFAM" id="SSF46689">
    <property type="entry name" value="Homeodomain-like"/>
    <property type="match status" value="1"/>
</dbReference>
<reference evidence="5 6" key="1">
    <citation type="submission" date="2017-10" db="EMBL/GenBank/DDBJ databases">
        <title>Genomics of the genus Arcobacter.</title>
        <authorList>
            <person name="Perez-Cataluna A."/>
            <person name="Figueras M.J."/>
        </authorList>
    </citation>
    <scope>NUCLEOTIDE SEQUENCE [LARGE SCALE GENOMIC DNA]</scope>
    <source>
        <strain evidence="5 6">CECT 8441</strain>
    </source>
</reference>
<name>A0A4Q1APB5_9BACT</name>
<evidence type="ECO:0000313" key="5">
    <source>
        <dbReference type="EMBL" id="RXK07727.1"/>
    </source>
</evidence>
<dbReference type="InterPro" id="IPR018060">
    <property type="entry name" value="HTH_AraC"/>
</dbReference>
<dbReference type="Proteomes" id="UP000289758">
    <property type="component" value="Unassembled WGS sequence"/>
</dbReference>
<comment type="caution">
    <text evidence="5">The sequence shown here is derived from an EMBL/GenBank/DDBJ whole genome shotgun (WGS) entry which is preliminary data.</text>
</comment>
<evidence type="ECO:0000256" key="1">
    <source>
        <dbReference type="ARBA" id="ARBA00023015"/>
    </source>
</evidence>
<dbReference type="OrthoDB" id="9798003at2"/>
<keyword evidence="6" id="KW-1185">Reference proteome</keyword>
<dbReference type="EMBL" id="PDKK01000002">
    <property type="protein sequence ID" value="RXK07727.1"/>
    <property type="molecule type" value="Genomic_DNA"/>
</dbReference>
<evidence type="ECO:0000259" key="4">
    <source>
        <dbReference type="PROSITE" id="PS01124"/>
    </source>
</evidence>
<gene>
    <name evidence="5" type="ORF">CRV07_04505</name>
</gene>
<evidence type="ECO:0000256" key="3">
    <source>
        <dbReference type="ARBA" id="ARBA00023163"/>
    </source>
</evidence>
<dbReference type="RefSeq" id="WP_129086591.1">
    <property type="nucleotide sequence ID" value="NZ_CP053836.1"/>
</dbReference>
<evidence type="ECO:0000313" key="6">
    <source>
        <dbReference type="Proteomes" id="UP000289758"/>
    </source>
</evidence>
<keyword evidence="1" id="KW-0805">Transcription regulation</keyword>
<keyword evidence="3" id="KW-0804">Transcription</keyword>
<dbReference type="Gene3D" id="2.60.120.10">
    <property type="entry name" value="Jelly Rolls"/>
    <property type="match status" value="1"/>
</dbReference>
<dbReference type="PROSITE" id="PS01124">
    <property type="entry name" value="HTH_ARAC_FAMILY_2"/>
    <property type="match status" value="1"/>
</dbReference>
<dbReference type="InterPro" id="IPR037923">
    <property type="entry name" value="HTH-like"/>
</dbReference>
<evidence type="ECO:0000256" key="2">
    <source>
        <dbReference type="ARBA" id="ARBA00023125"/>
    </source>
</evidence>
<dbReference type="PANTHER" id="PTHR43280">
    <property type="entry name" value="ARAC-FAMILY TRANSCRIPTIONAL REGULATOR"/>
    <property type="match status" value="1"/>
</dbReference>
<keyword evidence="2" id="KW-0238">DNA-binding</keyword>
<dbReference type="InterPro" id="IPR013096">
    <property type="entry name" value="Cupin_2"/>
</dbReference>
<dbReference type="AlphaFoldDB" id="A0A4Q1APB5"/>
<organism evidence="5 6">
    <name type="scientific">Halarcobacter ebronensis</name>
    <dbReference type="NCBI Taxonomy" id="1462615"/>
    <lineage>
        <taxon>Bacteria</taxon>
        <taxon>Pseudomonadati</taxon>
        <taxon>Campylobacterota</taxon>
        <taxon>Epsilonproteobacteria</taxon>
        <taxon>Campylobacterales</taxon>
        <taxon>Arcobacteraceae</taxon>
        <taxon>Halarcobacter</taxon>
    </lineage>
</organism>
<protein>
    <recommendedName>
        <fullName evidence="4">HTH araC/xylS-type domain-containing protein</fullName>
    </recommendedName>
</protein>
<dbReference type="PANTHER" id="PTHR43280:SF32">
    <property type="entry name" value="TRANSCRIPTIONAL REGULATORY PROTEIN"/>
    <property type="match status" value="1"/>
</dbReference>
<dbReference type="InterPro" id="IPR014710">
    <property type="entry name" value="RmlC-like_jellyroll"/>
</dbReference>
<dbReference type="InterPro" id="IPR009057">
    <property type="entry name" value="Homeodomain-like_sf"/>
</dbReference>
<dbReference type="Pfam" id="PF12833">
    <property type="entry name" value="HTH_18"/>
    <property type="match status" value="1"/>
</dbReference>
<accession>A0A4Q1APB5</accession>
<dbReference type="SUPFAM" id="SSF51215">
    <property type="entry name" value="Regulatory protein AraC"/>
    <property type="match status" value="1"/>
</dbReference>
<dbReference type="SMART" id="SM00342">
    <property type="entry name" value="HTH_ARAC"/>
    <property type="match status" value="1"/>
</dbReference>
<dbReference type="GO" id="GO:0043565">
    <property type="term" value="F:sequence-specific DNA binding"/>
    <property type="evidence" value="ECO:0007669"/>
    <property type="project" value="InterPro"/>
</dbReference>
<dbReference type="Pfam" id="PF07883">
    <property type="entry name" value="Cupin_2"/>
    <property type="match status" value="1"/>
</dbReference>
<dbReference type="GO" id="GO:0003700">
    <property type="term" value="F:DNA-binding transcription factor activity"/>
    <property type="evidence" value="ECO:0007669"/>
    <property type="project" value="InterPro"/>
</dbReference>